<protein>
    <recommendedName>
        <fullName evidence="3">Encoded protein</fullName>
    </recommendedName>
</protein>
<sequence>MLACLHACVNAGSTIHDEGSMLASQSGLPGLEGHCLTVRADNTLQAFDRVTGFRRWAVQLPSVPLTAYSSVPGKGGTNYLAPSKTAAVAAAAELEAGQRMPMLPVSDAGTQGRARPGRGICAQLASFASWLRPGSGTCKAPTPPLDLPPSLPPSASQVVVGLLQGNLYALPADHVVLEGVEEAPPMDLTAACDVSGVLCTKSM</sequence>
<evidence type="ECO:0000313" key="2">
    <source>
        <dbReference type="Proteomes" id="UP000815325"/>
    </source>
</evidence>
<evidence type="ECO:0000313" key="1">
    <source>
        <dbReference type="EMBL" id="KAF5826525.1"/>
    </source>
</evidence>
<accession>A0ABQ7FVX1</accession>
<organism evidence="1 2">
    <name type="scientific">Dunaliella salina</name>
    <name type="common">Green alga</name>
    <name type="synonym">Protococcus salinus</name>
    <dbReference type="NCBI Taxonomy" id="3046"/>
    <lineage>
        <taxon>Eukaryota</taxon>
        <taxon>Viridiplantae</taxon>
        <taxon>Chlorophyta</taxon>
        <taxon>core chlorophytes</taxon>
        <taxon>Chlorophyceae</taxon>
        <taxon>CS clade</taxon>
        <taxon>Chlamydomonadales</taxon>
        <taxon>Dunaliellaceae</taxon>
        <taxon>Dunaliella</taxon>
    </lineage>
</organism>
<keyword evidence="2" id="KW-1185">Reference proteome</keyword>
<dbReference type="EMBL" id="MU070859">
    <property type="protein sequence ID" value="KAF5826525.1"/>
    <property type="molecule type" value="Genomic_DNA"/>
</dbReference>
<name>A0ABQ7FVX1_DUNSA</name>
<dbReference type="Proteomes" id="UP000815325">
    <property type="component" value="Unassembled WGS sequence"/>
</dbReference>
<proteinExistence type="predicted"/>
<evidence type="ECO:0008006" key="3">
    <source>
        <dbReference type="Google" id="ProtNLM"/>
    </source>
</evidence>
<gene>
    <name evidence="1" type="ORF">DUNSADRAFT_2825</name>
</gene>
<reference evidence="1" key="1">
    <citation type="submission" date="2017-08" db="EMBL/GenBank/DDBJ databases">
        <authorList>
            <person name="Polle J.E."/>
            <person name="Barry K."/>
            <person name="Cushman J."/>
            <person name="Schmutz J."/>
            <person name="Tran D."/>
            <person name="Hathwaick L.T."/>
            <person name="Yim W.C."/>
            <person name="Jenkins J."/>
            <person name="Mckie-Krisberg Z.M."/>
            <person name="Prochnik S."/>
            <person name="Lindquist E."/>
            <person name="Dockter R.B."/>
            <person name="Adam C."/>
            <person name="Molina H."/>
            <person name="Bunkerborg J."/>
            <person name="Jin E."/>
            <person name="Buchheim M."/>
            <person name="Magnuson J."/>
        </authorList>
    </citation>
    <scope>NUCLEOTIDE SEQUENCE</scope>
    <source>
        <strain evidence="1">CCAP 19/18</strain>
    </source>
</reference>
<comment type="caution">
    <text evidence="1">The sequence shown here is derived from an EMBL/GenBank/DDBJ whole genome shotgun (WGS) entry which is preliminary data.</text>
</comment>
<feature type="non-terminal residue" evidence="1">
    <location>
        <position position="1"/>
    </location>
</feature>